<accession>A0AAV7MJF6</accession>
<dbReference type="EMBL" id="JANPWB010000014">
    <property type="protein sequence ID" value="KAJ1102108.1"/>
    <property type="molecule type" value="Genomic_DNA"/>
</dbReference>
<gene>
    <name evidence="2" type="ORF">NDU88_007164</name>
</gene>
<sequence length="58" mass="6690">KTNEKLTSARRWGWFMKLVTSLLASQGASAPYNRGDLWRNVFWTSLPSRDLSRDDQCA</sequence>
<dbReference type="Proteomes" id="UP001066276">
    <property type="component" value="Chromosome 10"/>
</dbReference>
<proteinExistence type="predicted"/>
<name>A0AAV7MJF6_PLEWA</name>
<feature type="non-terminal residue" evidence="2">
    <location>
        <position position="58"/>
    </location>
</feature>
<feature type="chain" id="PRO_5043720261" evidence="1">
    <location>
        <begin position="31"/>
        <end position="58"/>
    </location>
</feature>
<protein>
    <submittedName>
        <fullName evidence="2">Uncharacterized protein</fullName>
    </submittedName>
</protein>
<feature type="signal peptide" evidence="1">
    <location>
        <begin position="1"/>
        <end position="30"/>
    </location>
</feature>
<comment type="caution">
    <text evidence="2">The sequence shown here is derived from an EMBL/GenBank/DDBJ whole genome shotgun (WGS) entry which is preliminary data.</text>
</comment>
<dbReference type="AlphaFoldDB" id="A0AAV7MJF6"/>
<evidence type="ECO:0000313" key="3">
    <source>
        <dbReference type="Proteomes" id="UP001066276"/>
    </source>
</evidence>
<keyword evidence="1" id="KW-0732">Signal</keyword>
<evidence type="ECO:0000256" key="1">
    <source>
        <dbReference type="SAM" id="SignalP"/>
    </source>
</evidence>
<organism evidence="2 3">
    <name type="scientific">Pleurodeles waltl</name>
    <name type="common">Iberian ribbed newt</name>
    <dbReference type="NCBI Taxonomy" id="8319"/>
    <lineage>
        <taxon>Eukaryota</taxon>
        <taxon>Metazoa</taxon>
        <taxon>Chordata</taxon>
        <taxon>Craniata</taxon>
        <taxon>Vertebrata</taxon>
        <taxon>Euteleostomi</taxon>
        <taxon>Amphibia</taxon>
        <taxon>Batrachia</taxon>
        <taxon>Caudata</taxon>
        <taxon>Salamandroidea</taxon>
        <taxon>Salamandridae</taxon>
        <taxon>Pleurodelinae</taxon>
        <taxon>Pleurodeles</taxon>
    </lineage>
</organism>
<evidence type="ECO:0000313" key="2">
    <source>
        <dbReference type="EMBL" id="KAJ1102108.1"/>
    </source>
</evidence>
<keyword evidence="3" id="KW-1185">Reference proteome</keyword>
<reference evidence="2" key="1">
    <citation type="journal article" date="2022" name="bioRxiv">
        <title>Sequencing and chromosome-scale assembly of the giantPleurodeles waltlgenome.</title>
        <authorList>
            <person name="Brown T."/>
            <person name="Elewa A."/>
            <person name="Iarovenko S."/>
            <person name="Subramanian E."/>
            <person name="Araus A.J."/>
            <person name="Petzold A."/>
            <person name="Susuki M."/>
            <person name="Suzuki K.-i.T."/>
            <person name="Hayashi T."/>
            <person name="Toyoda A."/>
            <person name="Oliveira C."/>
            <person name="Osipova E."/>
            <person name="Leigh N.D."/>
            <person name="Simon A."/>
            <person name="Yun M.H."/>
        </authorList>
    </citation>
    <scope>NUCLEOTIDE SEQUENCE</scope>
    <source>
        <strain evidence="2">20211129_DDA</strain>
        <tissue evidence="2">Liver</tissue>
    </source>
</reference>
<feature type="non-terminal residue" evidence="2">
    <location>
        <position position="1"/>
    </location>
</feature>